<organism evidence="1 2">
    <name type="scientific">Propionispora hippei DSM 15287</name>
    <dbReference type="NCBI Taxonomy" id="1123003"/>
    <lineage>
        <taxon>Bacteria</taxon>
        <taxon>Bacillati</taxon>
        <taxon>Bacillota</taxon>
        <taxon>Negativicutes</taxon>
        <taxon>Selenomonadales</taxon>
        <taxon>Sporomusaceae</taxon>
        <taxon>Propionispora</taxon>
    </lineage>
</organism>
<dbReference type="RefSeq" id="WP_149734523.1">
    <property type="nucleotide sequence ID" value="NZ_FQZD01000012.1"/>
</dbReference>
<sequence length="144" mass="15040">MAHLNVYVNGTPGGTDGILATTDTLIADGIMFPSNFGSTGFTVIPLCLRCDAGFNAQSVKITTPAPQFFCILRGTTTNTDIFTSAASMYSNTGWTANSFTNGSFYSGITVGNTNVAFLVLASGNSTLTTGITDFFTLSFIEVAV</sequence>
<name>A0A1M6GLM9_9FIRM</name>
<protein>
    <submittedName>
        <fullName evidence="1">Uncharacterized protein</fullName>
    </submittedName>
</protein>
<evidence type="ECO:0000313" key="1">
    <source>
        <dbReference type="EMBL" id="SHJ10852.1"/>
    </source>
</evidence>
<gene>
    <name evidence="1" type="ORF">SAMN02745170_01746</name>
</gene>
<accession>A0A1M6GLM9</accession>
<dbReference type="AlphaFoldDB" id="A0A1M6GLM9"/>
<evidence type="ECO:0000313" key="2">
    <source>
        <dbReference type="Proteomes" id="UP000322917"/>
    </source>
</evidence>
<reference evidence="1 2" key="1">
    <citation type="submission" date="2016-11" db="EMBL/GenBank/DDBJ databases">
        <authorList>
            <person name="Varghese N."/>
            <person name="Submissions S."/>
        </authorList>
    </citation>
    <scope>NUCLEOTIDE SEQUENCE [LARGE SCALE GENOMIC DNA]</scope>
    <source>
        <strain evidence="1 2">DSM 15287</strain>
    </source>
</reference>
<proteinExistence type="predicted"/>
<keyword evidence="2" id="KW-1185">Reference proteome</keyword>
<dbReference type="EMBL" id="FQZD01000012">
    <property type="protein sequence ID" value="SHJ10852.1"/>
    <property type="molecule type" value="Genomic_DNA"/>
</dbReference>
<dbReference type="Proteomes" id="UP000322917">
    <property type="component" value="Unassembled WGS sequence"/>
</dbReference>